<keyword evidence="8" id="KW-0677">Repeat</keyword>
<dbReference type="PIRSF" id="PIRSF000498">
    <property type="entry name" value="Riboflavin_syn_A"/>
    <property type="match status" value="1"/>
</dbReference>
<accession>A0A2T4MP52</accession>
<sequence length="209" mass="22959">MFTGIIEEVGTILSIRKQNPTTQLTISCSKILNDMSIGDSISVNGTCLTVTTYNDHSFSVDVILGTENKTYLGQLKVGDRVNLERALLATGRLGGHFVQGHVDGKGKILHIQKSANEWIYTIEAPQVIMAQMIQQGSIAVDGISLTVFEKHQSSFNIHLIPETRQATTLSQKKQGDAVHLETDMLFKYVQALNTNKKTLAIDDLLKAGF</sequence>
<dbReference type="EC" id="2.5.1.9" evidence="4 9"/>
<dbReference type="InterPro" id="IPR026017">
    <property type="entry name" value="Lumazine-bd_dom"/>
</dbReference>
<evidence type="ECO:0000256" key="4">
    <source>
        <dbReference type="ARBA" id="ARBA00012827"/>
    </source>
</evidence>
<feature type="domain" description="Lumazine-binding" evidence="11">
    <location>
        <begin position="1"/>
        <end position="96"/>
    </location>
</feature>
<comment type="caution">
    <text evidence="12">The sequence shown here is derived from an EMBL/GenBank/DDBJ whole genome shotgun (WGS) entry which is preliminary data.</text>
</comment>
<dbReference type="SUPFAM" id="SSF63380">
    <property type="entry name" value="Riboflavin synthase domain-like"/>
    <property type="match status" value="2"/>
</dbReference>
<evidence type="ECO:0000256" key="1">
    <source>
        <dbReference type="ARBA" id="ARBA00000968"/>
    </source>
</evidence>
<evidence type="ECO:0000256" key="9">
    <source>
        <dbReference type="NCBIfam" id="TIGR00187"/>
    </source>
</evidence>
<dbReference type="Pfam" id="PF00677">
    <property type="entry name" value="Lum_binding"/>
    <property type="match status" value="2"/>
</dbReference>
<reference evidence="12" key="1">
    <citation type="submission" date="2019-11" db="EMBL/GenBank/DDBJ databases">
        <title>Whole genome comparisons of Staphylococcus agnetis isolates from cattle and chickens.</title>
        <authorList>
            <person name="Rhoads D."/>
            <person name="Shwani A."/>
            <person name="Adkins P."/>
            <person name="Calcutt M."/>
            <person name="Middleton J."/>
        </authorList>
    </citation>
    <scope>NUCLEOTIDE SEQUENCE</scope>
    <source>
        <strain evidence="12">1387</strain>
    </source>
</reference>
<dbReference type="InterPro" id="IPR023366">
    <property type="entry name" value="ATP_synth_asu-like_sf"/>
</dbReference>
<feature type="domain" description="Lumazine-binding" evidence="11">
    <location>
        <begin position="97"/>
        <end position="193"/>
    </location>
</feature>
<evidence type="ECO:0000256" key="2">
    <source>
        <dbReference type="ARBA" id="ARBA00002803"/>
    </source>
</evidence>
<evidence type="ECO:0000259" key="11">
    <source>
        <dbReference type="PROSITE" id="PS51177"/>
    </source>
</evidence>
<comment type="function">
    <text evidence="2">Catalyzes the dismutation of two molecules of 6,7-dimethyl-8-ribityllumazine, resulting in the formation of riboflavin and 5-amino-6-(D-ribitylamino)uracil.</text>
</comment>
<dbReference type="NCBIfam" id="NF006767">
    <property type="entry name" value="PRK09289.1"/>
    <property type="match status" value="1"/>
</dbReference>
<dbReference type="NCBIfam" id="NF009566">
    <property type="entry name" value="PRK13020.1"/>
    <property type="match status" value="1"/>
</dbReference>
<dbReference type="AlphaFoldDB" id="A0A2T4MP52"/>
<dbReference type="GO" id="GO:0004746">
    <property type="term" value="F:riboflavin synthase activity"/>
    <property type="evidence" value="ECO:0007669"/>
    <property type="project" value="UniProtKB-UniRule"/>
</dbReference>
<proteinExistence type="predicted"/>
<dbReference type="Proteomes" id="UP000646308">
    <property type="component" value="Unassembled WGS sequence"/>
</dbReference>
<comment type="catalytic activity">
    <reaction evidence="1">
        <text>2 6,7-dimethyl-8-(1-D-ribityl)lumazine + H(+) = 5-amino-6-(D-ribitylamino)uracil + riboflavin</text>
        <dbReference type="Rhea" id="RHEA:20772"/>
        <dbReference type="ChEBI" id="CHEBI:15378"/>
        <dbReference type="ChEBI" id="CHEBI:15934"/>
        <dbReference type="ChEBI" id="CHEBI:57986"/>
        <dbReference type="ChEBI" id="CHEBI:58201"/>
        <dbReference type="EC" id="2.5.1.9"/>
    </reaction>
</comment>
<dbReference type="GO" id="GO:0009231">
    <property type="term" value="P:riboflavin biosynthetic process"/>
    <property type="evidence" value="ECO:0007669"/>
    <property type="project" value="UniProtKB-KW"/>
</dbReference>
<evidence type="ECO:0000256" key="6">
    <source>
        <dbReference type="ARBA" id="ARBA00022619"/>
    </source>
</evidence>
<evidence type="ECO:0000256" key="10">
    <source>
        <dbReference type="PROSITE-ProRule" id="PRU00524"/>
    </source>
</evidence>
<evidence type="ECO:0000256" key="5">
    <source>
        <dbReference type="ARBA" id="ARBA00013950"/>
    </source>
</evidence>
<name>A0A2T4MP52_9STAP</name>
<dbReference type="PANTHER" id="PTHR21098">
    <property type="entry name" value="RIBOFLAVIN SYNTHASE ALPHA CHAIN"/>
    <property type="match status" value="1"/>
</dbReference>
<dbReference type="InterPro" id="IPR001783">
    <property type="entry name" value="Lumazine-bd"/>
</dbReference>
<evidence type="ECO:0000256" key="7">
    <source>
        <dbReference type="ARBA" id="ARBA00022679"/>
    </source>
</evidence>
<dbReference type="FunFam" id="2.40.30.20:FF:000014">
    <property type="entry name" value="Riboflavin synthase, alpha subunit"/>
    <property type="match status" value="1"/>
</dbReference>
<dbReference type="CDD" id="cd00402">
    <property type="entry name" value="Riboflavin_synthase_like"/>
    <property type="match status" value="1"/>
</dbReference>
<dbReference type="PANTHER" id="PTHR21098:SF12">
    <property type="entry name" value="RIBOFLAVIN SYNTHASE"/>
    <property type="match status" value="1"/>
</dbReference>
<dbReference type="NCBIfam" id="TIGR00187">
    <property type="entry name" value="ribE"/>
    <property type="match status" value="1"/>
</dbReference>
<feature type="repeat" description="Lumazine-binding" evidence="10">
    <location>
        <begin position="1"/>
        <end position="96"/>
    </location>
</feature>
<evidence type="ECO:0000313" key="12">
    <source>
        <dbReference type="EMBL" id="NJI03552.1"/>
    </source>
</evidence>
<dbReference type="Gene3D" id="2.40.30.20">
    <property type="match status" value="2"/>
</dbReference>
<gene>
    <name evidence="12" type="ORF">GLV84_11995</name>
</gene>
<dbReference type="GeneID" id="57691861"/>
<dbReference type="RefSeq" id="WP_107368793.1">
    <property type="nucleotide sequence ID" value="NZ_CP045927.1"/>
</dbReference>
<dbReference type="InterPro" id="IPR017938">
    <property type="entry name" value="Riboflavin_synthase-like_b-brl"/>
</dbReference>
<feature type="repeat" description="Lumazine-binding" evidence="10">
    <location>
        <begin position="97"/>
        <end position="193"/>
    </location>
</feature>
<comment type="pathway">
    <text evidence="3">Cofactor biosynthesis; riboflavin biosynthesis; riboflavin from 2-hydroxy-3-oxobutyl phosphate and 5-amino-6-(D-ribitylamino)uracil: step 2/2.</text>
</comment>
<evidence type="ECO:0000313" key="13">
    <source>
        <dbReference type="Proteomes" id="UP000646308"/>
    </source>
</evidence>
<evidence type="ECO:0000256" key="8">
    <source>
        <dbReference type="ARBA" id="ARBA00022737"/>
    </source>
</evidence>
<keyword evidence="6" id="KW-0686">Riboflavin biosynthesis</keyword>
<dbReference type="EMBL" id="WMFL01000085">
    <property type="protein sequence ID" value="NJI03552.1"/>
    <property type="molecule type" value="Genomic_DNA"/>
</dbReference>
<protein>
    <recommendedName>
        <fullName evidence="5 9">Riboflavin synthase</fullName>
        <ecNumber evidence="4 9">2.5.1.9</ecNumber>
    </recommendedName>
</protein>
<dbReference type="PROSITE" id="PS51177">
    <property type="entry name" value="LUMAZINE_BIND"/>
    <property type="match status" value="2"/>
</dbReference>
<keyword evidence="7 12" id="KW-0808">Transferase</keyword>
<organism evidence="12 13">
    <name type="scientific">Staphylococcus agnetis</name>
    <dbReference type="NCBI Taxonomy" id="985762"/>
    <lineage>
        <taxon>Bacteria</taxon>
        <taxon>Bacillati</taxon>
        <taxon>Bacillota</taxon>
        <taxon>Bacilli</taxon>
        <taxon>Bacillales</taxon>
        <taxon>Staphylococcaceae</taxon>
        <taxon>Staphylococcus</taxon>
    </lineage>
</organism>
<evidence type="ECO:0000256" key="3">
    <source>
        <dbReference type="ARBA" id="ARBA00004887"/>
    </source>
</evidence>